<dbReference type="Proteomes" id="UP000053477">
    <property type="component" value="Unassembled WGS sequence"/>
</dbReference>
<feature type="region of interest" description="Disordered" evidence="1">
    <location>
        <begin position="72"/>
        <end position="108"/>
    </location>
</feature>
<keyword evidence="3" id="KW-1185">Reference proteome</keyword>
<proteinExistence type="predicted"/>
<feature type="compositionally biased region" description="Polar residues" evidence="1">
    <location>
        <begin position="83"/>
        <end position="103"/>
    </location>
</feature>
<dbReference type="EMBL" id="KQ086044">
    <property type="protein sequence ID" value="KLO09812.1"/>
    <property type="molecule type" value="Genomic_DNA"/>
</dbReference>
<dbReference type="AlphaFoldDB" id="A0A0H2RE34"/>
<protein>
    <submittedName>
        <fullName evidence="2">Uncharacterized protein</fullName>
    </submittedName>
</protein>
<reference evidence="2 3" key="1">
    <citation type="submission" date="2015-04" db="EMBL/GenBank/DDBJ databases">
        <title>Complete genome sequence of Schizopora paradoxa KUC8140, a cosmopolitan wood degrader in East Asia.</title>
        <authorList>
            <consortium name="DOE Joint Genome Institute"/>
            <person name="Min B."/>
            <person name="Park H."/>
            <person name="Jang Y."/>
            <person name="Kim J.-J."/>
            <person name="Kim K.H."/>
            <person name="Pangilinan J."/>
            <person name="Lipzen A."/>
            <person name="Riley R."/>
            <person name="Grigoriev I.V."/>
            <person name="Spatafora J.W."/>
            <person name="Choi I.-G."/>
        </authorList>
    </citation>
    <scope>NUCLEOTIDE SEQUENCE [LARGE SCALE GENOMIC DNA]</scope>
    <source>
        <strain evidence="2 3">KUC8140</strain>
    </source>
</reference>
<sequence>MYKSPSYSATKRQRFQFLNWPVEKLKKSVEMGIKEEVMDILVRGYKRAQKRHLSHYPTSRLFDLCPLPSEADMTLDDTDRSRSPSPESPTQTSVPSEGSNPPSNYRRHPYKYWQPSDFRLSLTKIGGLWTKATPKRFRSPRQIANEIRRLRGHGDSTVYERHERYSWGHTSCSNLDKLIPLCSSIITLARKTSNTEDTKVANSEISKLIAEDPLVYQIFQHCGDEIASKFSSSQVADLEILDSSDVQDGFCRWSLLLGSGSFKSHDNSQSMQANCNALKGTFLNDKCSNLAIEYLPHFLDCVVVERPDLPLWIKSLDLCFKSIIESKKSLRDFASPEQLARVATHLVEHSTDAPFVFASFFPVPKIKYDFFSKYTGTILLHTLLSDGTGIFVLHHHTR</sequence>
<name>A0A0H2RE34_9AGAM</name>
<dbReference type="InParanoid" id="A0A0H2RE34"/>
<evidence type="ECO:0000313" key="3">
    <source>
        <dbReference type="Proteomes" id="UP000053477"/>
    </source>
</evidence>
<organism evidence="2 3">
    <name type="scientific">Schizopora paradoxa</name>
    <dbReference type="NCBI Taxonomy" id="27342"/>
    <lineage>
        <taxon>Eukaryota</taxon>
        <taxon>Fungi</taxon>
        <taxon>Dikarya</taxon>
        <taxon>Basidiomycota</taxon>
        <taxon>Agaricomycotina</taxon>
        <taxon>Agaricomycetes</taxon>
        <taxon>Hymenochaetales</taxon>
        <taxon>Schizoporaceae</taxon>
        <taxon>Schizopora</taxon>
    </lineage>
</organism>
<evidence type="ECO:0000313" key="2">
    <source>
        <dbReference type="EMBL" id="KLO09812.1"/>
    </source>
</evidence>
<evidence type="ECO:0000256" key="1">
    <source>
        <dbReference type="SAM" id="MobiDB-lite"/>
    </source>
</evidence>
<gene>
    <name evidence="2" type="ORF">SCHPADRAFT_548823</name>
</gene>
<accession>A0A0H2RE34</accession>